<dbReference type="RefSeq" id="XP_006823328.1">
    <property type="nucleotide sequence ID" value="XM_006823265.1"/>
</dbReference>
<dbReference type="GeneID" id="102808286"/>
<reference evidence="2" key="1">
    <citation type="submission" date="2025-08" db="UniProtKB">
        <authorList>
            <consortium name="RefSeq"/>
        </authorList>
    </citation>
    <scope>IDENTIFICATION</scope>
    <source>
        <tissue evidence="2">Testes</tissue>
    </source>
</reference>
<keyword evidence="1" id="KW-1185">Reference proteome</keyword>
<evidence type="ECO:0000313" key="2">
    <source>
        <dbReference type="RefSeq" id="XP_006823328.1"/>
    </source>
</evidence>
<dbReference type="Proteomes" id="UP000694865">
    <property type="component" value="Unplaced"/>
</dbReference>
<sequence>MERYPQLQKTHIHELYLDTTYCDPAYDFPPQSDVIKFAVSTAVQAVFDNPKTLIVCGTYSIGKERIFLAIADALDCKICVTRDKQSILMCLEDKHIESLMTLDWNSTKLHVIPMAQITHKKLLAYLDNTKISTTKSLHSNQLVGHIAKAQTCQKSNLLKKDQSQYTVFHTVSTAVFEN</sequence>
<accession>A0ABM0MTI7</accession>
<proteinExistence type="predicted"/>
<organism evidence="1 2">
    <name type="scientific">Saccoglossus kowalevskii</name>
    <name type="common">Acorn worm</name>
    <dbReference type="NCBI Taxonomy" id="10224"/>
    <lineage>
        <taxon>Eukaryota</taxon>
        <taxon>Metazoa</taxon>
        <taxon>Hemichordata</taxon>
        <taxon>Enteropneusta</taxon>
        <taxon>Harrimaniidae</taxon>
        <taxon>Saccoglossus</taxon>
    </lineage>
</organism>
<protein>
    <submittedName>
        <fullName evidence="2">DNA cross-link repair 1A protein-like</fullName>
    </submittedName>
</protein>
<evidence type="ECO:0000313" key="1">
    <source>
        <dbReference type="Proteomes" id="UP000694865"/>
    </source>
</evidence>
<dbReference type="Gene3D" id="3.40.50.12650">
    <property type="match status" value="1"/>
</dbReference>
<gene>
    <name evidence="2" type="primary">LOC102808286</name>
</gene>
<dbReference type="PANTHER" id="PTHR23240:SF6">
    <property type="entry name" value="DNA CROSS-LINK REPAIR 1A PROTEIN"/>
    <property type="match status" value="1"/>
</dbReference>
<name>A0ABM0MTI7_SACKO</name>
<dbReference type="PANTHER" id="PTHR23240">
    <property type="entry name" value="DNA CROSS-LINK REPAIR PROTEIN PSO2/SNM1-RELATED"/>
    <property type="match status" value="1"/>
</dbReference>